<feature type="compositionally biased region" description="Basic residues" evidence="1">
    <location>
        <begin position="92"/>
        <end position="101"/>
    </location>
</feature>
<feature type="region of interest" description="Disordered" evidence="1">
    <location>
        <begin position="92"/>
        <end position="112"/>
    </location>
</feature>
<evidence type="ECO:0000256" key="1">
    <source>
        <dbReference type="SAM" id="MobiDB-lite"/>
    </source>
</evidence>
<sequence length="112" mass="12484">MIISSNAVGQAELLVQAAADEELDDRLLDLMVQARTDPRRMVELVVKLSERVALTIEPRADSSAALRRAHTAYSAGDRRQWVVQGERTYQRDKKRRLRAAARAKANAEQAAA</sequence>
<comment type="caution">
    <text evidence="2">The sequence shown here is derived from an EMBL/GenBank/DDBJ whole genome shotgun (WGS) entry which is preliminary data.</text>
</comment>
<evidence type="ECO:0000313" key="3">
    <source>
        <dbReference type="Proteomes" id="UP001304298"/>
    </source>
</evidence>
<dbReference type="EMBL" id="JAYFSI010000014">
    <property type="protein sequence ID" value="MEA5366059.1"/>
    <property type="molecule type" value="Genomic_DNA"/>
</dbReference>
<proteinExistence type="predicted"/>
<protein>
    <submittedName>
        <fullName evidence="2">Uncharacterized protein</fullName>
    </submittedName>
</protein>
<name>A0ABU5RK08_9PSEU</name>
<reference evidence="2 3" key="1">
    <citation type="submission" date="2023-12" db="EMBL/GenBank/DDBJ databases">
        <title>Amycolatopsis sp. V23-08.</title>
        <authorList>
            <person name="Somphong A."/>
        </authorList>
    </citation>
    <scope>NUCLEOTIDE SEQUENCE [LARGE SCALE GENOMIC DNA]</scope>
    <source>
        <strain evidence="2 3">V23-08</strain>
    </source>
</reference>
<dbReference type="Proteomes" id="UP001304298">
    <property type="component" value="Unassembled WGS sequence"/>
</dbReference>
<evidence type="ECO:0000313" key="2">
    <source>
        <dbReference type="EMBL" id="MEA5366059.1"/>
    </source>
</evidence>
<keyword evidence="3" id="KW-1185">Reference proteome</keyword>
<dbReference type="RefSeq" id="WP_323335040.1">
    <property type="nucleotide sequence ID" value="NZ_JAYFSI010000014.1"/>
</dbReference>
<organism evidence="2 3">
    <name type="scientific">Amycolatopsis heterodermiae</name>
    <dbReference type="NCBI Taxonomy" id="3110235"/>
    <lineage>
        <taxon>Bacteria</taxon>
        <taxon>Bacillati</taxon>
        <taxon>Actinomycetota</taxon>
        <taxon>Actinomycetes</taxon>
        <taxon>Pseudonocardiales</taxon>
        <taxon>Pseudonocardiaceae</taxon>
        <taxon>Amycolatopsis</taxon>
    </lineage>
</organism>
<feature type="compositionally biased region" description="Low complexity" evidence="1">
    <location>
        <begin position="102"/>
        <end position="112"/>
    </location>
</feature>
<gene>
    <name evidence="2" type="ORF">VA596_41485</name>
</gene>
<accession>A0ABU5RK08</accession>